<keyword evidence="1" id="KW-0472">Membrane</keyword>
<keyword evidence="3" id="KW-1185">Reference proteome</keyword>
<dbReference type="EMBL" id="BMAQ01000001">
    <property type="protein sequence ID" value="GFR36794.1"/>
    <property type="molecule type" value="Genomic_DNA"/>
</dbReference>
<reference evidence="2" key="1">
    <citation type="submission" date="2020-08" db="EMBL/GenBank/DDBJ databases">
        <authorList>
            <person name="Uke A."/>
            <person name="Chhe C."/>
            <person name="Baramee S."/>
            <person name="Kosugi A."/>
        </authorList>
    </citation>
    <scope>NUCLEOTIDE SEQUENCE</scope>
    <source>
        <strain evidence="2">DA-C8</strain>
    </source>
</reference>
<reference evidence="2" key="2">
    <citation type="journal article" date="2021" name="Data Brief">
        <title>Draft genome sequence data of the facultative, thermophilic, xylanolytic bacterium Paenibacillus sp. strain DA-C8.</title>
        <authorList>
            <person name="Chhe C."/>
            <person name="Uke A."/>
            <person name="Baramee S."/>
            <person name="Ungkulpasvich U."/>
            <person name="Tachaapaikoon C."/>
            <person name="Pason P."/>
            <person name="Waeonukul R."/>
            <person name="Ratanakhanokchai K."/>
            <person name="Kosugi A."/>
        </authorList>
    </citation>
    <scope>NUCLEOTIDE SEQUENCE</scope>
    <source>
        <strain evidence="2">DA-C8</strain>
    </source>
</reference>
<keyword evidence="1" id="KW-0812">Transmembrane</keyword>
<proteinExistence type="predicted"/>
<evidence type="ECO:0000313" key="2">
    <source>
        <dbReference type="EMBL" id="GFR36794.1"/>
    </source>
</evidence>
<accession>A0A916QC24</accession>
<name>A0A916QC24_9BACL</name>
<comment type="caution">
    <text evidence="2">The sequence shown here is derived from an EMBL/GenBank/DDBJ whole genome shotgun (WGS) entry which is preliminary data.</text>
</comment>
<dbReference type="Proteomes" id="UP000654993">
    <property type="component" value="Unassembled WGS sequence"/>
</dbReference>
<feature type="transmembrane region" description="Helical" evidence="1">
    <location>
        <begin position="6"/>
        <end position="25"/>
    </location>
</feature>
<protein>
    <submittedName>
        <fullName evidence="2">Uncharacterized protein</fullName>
    </submittedName>
</protein>
<evidence type="ECO:0000256" key="1">
    <source>
        <dbReference type="SAM" id="Phobius"/>
    </source>
</evidence>
<dbReference type="AlphaFoldDB" id="A0A916QC24"/>
<evidence type="ECO:0000313" key="3">
    <source>
        <dbReference type="Proteomes" id="UP000654993"/>
    </source>
</evidence>
<keyword evidence="1" id="KW-1133">Transmembrane helix</keyword>
<organism evidence="2 3">
    <name type="scientific">Insulibacter thermoxylanivorax</name>
    <dbReference type="NCBI Taxonomy" id="2749268"/>
    <lineage>
        <taxon>Bacteria</taxon>
        <taxon>Bacillati</taxon>
        <taxon>Bacillota</taxon>
        <taxon>Bacilli</taxon>
        <taxon>Bacillales</taxon>
        <taxon>Paenibacillaceae</taxon>
        <taxon>Insulibacter</taxon>
    </lineage>
</organism>
<dbReference type="RefSeq" id="WP_200965081.1">
    <property type="nucleotide sequence ID" value="NZ_BMAQ01000001.1"/>
</dbReference>
<sequence>MESVDLYVSILIILVIAGWALYHLYRWLYMPDRITLPFEHEEIPLPEAGEETAMLEAAGYEIISGKRKIKLKIEVDDETLASSLWVDYFVRKDDELYAVKTARRRRPVDWTGSGVRDYFLPYALIYDGIDGVLYLEPELNRIHRIIFHID</sequence>
<gene>
    <name evidence="2" type="ORF">PRECH8_00900</name>
</gene>